<reference evidence="3 4" key="1">
    <citation type="submission" date="2015-01" db="EMBL/GenBank/DDBJ databases">
        <title>Comparative genomics of the lactic acid bacteria isolated from the honey bee gut.</title>
        <authorList>
            <person name="Ellegaard K.M."/>
            <person name="Tamarit D."/>
            <person name="Javelind E."/>
            <person name="Olofsson T."/>
            <person name="Andersson S.G."/>
            <person name="Vasquez A."/>
        </authorList>
    </citation>
    <scope>NUCLEOTIDE SEQUENCE [LARGE SCALE GENOMIC DNA]</scope>
    <source>
        <strain evidence="3 4">Hma2</strain>
    </source>
</reference>
<dbReference type="STRING" id="1218506.JF75_02670"/>
<comment type="caution">
    <text evidence="3">The sequence shown here is derived from an EMBL/GenBank/DDBJ whole genome shotgun (WGS) entry which is preliminary data.</text>
</comment>
<feature type="domain" description="PTS EIIB type-2" evidence="2">
    <location>
        <begin position="2"/>
        <end position="92"/>
    </location>
</feature>
<dbReference type="CDD" id="cd05563">
    <property type="entry name" value="PTS_IIB_ascorbate"/>
    <property type="match status" value="1"/>
</dbReference>
<evidence type="ECO:0000313" key="3">
    <source>
        <dbReference type="EMBL" id="KJY59910.1"/>
    </source>
</evidence>
<organism evidence="3 4">
    <name type="scientific">Lactobacillus kimbladii</name>
    <dbReference type="NCBI Taxonomy" id="1218506"/>
    <lineage>
        <taxon>Bacteria</taxon>
        <taxon>Bacillati</taxon>
        <taxon>Bacillota</taxon>
        <taxon>Bacilli</taxon>
        <taxon>Lactobacillales</taxon>
        <taxon>Lactobacillaceae</taxon>
        <taxon>Lactobacillus</taxon>
    </lineage>
</organism>
<name>A0A0F4LMU5_9LACO</name>
<protein>
    <submittedName>
        <fullName evidence="3">PTS Asc IIB</fullName>
    </submittedName>
</protein>
<dbReference type="HOGENOM" id="CLU_159248_0_0_9"/>
<gene>
    <name evidence="3" type="ORF">JF75_02670</name>
</gene>
<dbReference type="EMBL" id="JXLH01000003">
    <property type="protein sequence ID" value="KJY59910.1"/>
    <property type="molecule type" value="Genomic_DNA"/>
</dbReference>
<accession>A0A0F4LMU5</accession>
<evidence type="ECO:0000259" key="2">
    <source>
        <dbReference type="PROSITE" id="PS51099"/>
    </source>
</evidence>
<dbReference type="Pfam" id="PF02302">
    <property type="entry name" value="PTS_IIB"/>
    <property type="match status" value="1"/>
</dbReference>
<keyword evidence="4" id="KW-1185">Reference proteome</keyword>
<dbReference type="PATRIC" id="fig|1218506.3.peg.305"/>
<dbReference type="RefSeq" id="WP_034978948.1">
    <property type="nucleotide sequence ID" value="NZ_CAMLLZ010000002.1"/>
</dbReference>
<dbReference type="InterPro" id="IPR013011">
    <property type="entry name" value="PTS_EIIB_2"/>
</dbReference>
<evidence type="ECO:0000256" key="1">
    <source>
        <dbReference type="ARBA" id="ARBA00022679"/>
    </source>
</evidence>
<dbReference type="OrthoDB" id="6603449at2"/>
<dbReference type="PROSITE" id="PS51099">
    <property type="entry name" value="PTS_EIIB_TYPE_2"/>
    <property type="match status" value="1"/>
</dbReference>
<sequence>MKKAIITCRAGMGTSTMLTVQVRNVAKKNNWDLDVSHTSIDGIGSFNGDFIIALSDVADDLRAKEKKIPIVGIKNMMDQNEIEAKLAPLMNE</sequence>
<keyword evidence="1" id="KW-0808">Transferase</keyword>
<dbReference type="Proteomes" id="UP000033612">
    <property type="component" value="Unassembled WGS sequence"/>
</dbReference>
<dbReference type="InterPro" id="IPR003501">
    <property type="entry name" value="PTS_EIIB_2/3"/>
</dbReference>
<dbReference type="SUPFAM" id="SSF52794">
    <property type="entry name" value="PTS system IIB component-like"/>
    <property type="match status" value="1"/>
</dbReference>
<dbReference type="GO" id="GO:0009401">
    <property type="term" value="P:phosphoenolpyruvate-dependent sugar phosphotransferase system"/>
    <property type="evidence" value="ECO:0007669"/>
    <property type="project" value="InterPro"/>
</dbReference>
<evidence type="ECO:0000313" key="4">
    <source>
        <dbReference type="Proteomes" id="UP000033612"/>
    </source>
</evidence>
<dbReference type="AlphaFoldDB" id="A0A0F4LMU5"/>
<proteinExistence type="predicted"/>
<dbReference type="InterPro" id="IPR036095">
    <property type="entry name" value="PTS_EIIB-like_sf"/>
</dbReference>
<dbReference type="Gene3D" id="3.40.50.2300">
    <property type="match status" value="1"/>
</dbReference>
<dbReference type="GO" id="GO:0008982">
    <property type="term" value="F:protein-N(PI)-phosphohistidine-sugar phosphotransferase activity"/>
    <property type="evidence" value="ECO:0007669"/>
    <property type="project" value="InterPro"/>
</dbReference>